<dbReference type="Gene3D" id="3.90.190.10">
    <property type="entry name" value="Protein tyrosine phosphatase superfamily"/>
    <property type="match status" value="1"/>
</dbReference>
<dbReference type="PANTHER" id="PTHR46588:SF1">
    <property type="entry name" value="SERINE_THREONINE_TYROSINE-INTERACTING PROTEIN"/>
    <property type="match status" value="1"/>
</dbReference>
<evidence type="ECO:0000313" key="3">
    <source>
        <dbReference type="EMBL" id="EYE92388.1"/>
    </source>
</evidence>
<dbReference type="GO" id="GO:0005737">
    <property type="term" value="C:cytoplasm"/>
    <property type="evidence" value="ECO:0007669"/>
    <property type="project" value="TreeGrafter"/>
</dbReference>
<evidence type="ECO:0000259" key="2">
    <source>
        <dbReference type="PROSITE" id="PS50056"/>
    </source>
</evidence>
<dbReference type="InterPro" id="IPR000340">
    <property type="entry name" value="Dual-sp_phosphatase_cat-dom"/>
</dbReference>
<dbReference type="OrthoDB" id="10252009at2759"/>
<dbReference type="GeneID" id="63699951"/>
<gene>
    <name evidence="3" type="ORF">EURHEDRAFT_462758</name>
</gene>
<dbReference type="GO" id="GO:0062026">
    <property type="term" value="P:negative regulation of SCF-dependent proteasomal ubiquitin-dependent catabolic process"/>
    <property type="evidence" value="ECO:0007669"/>
    <property type="project" value="TreeGrafter"/>
</dbReference>
<evidence type="ECO:0000313" key="4">
    <source>
        <dbReference type="Proteomes" id="UP000019804"/>
    </source>
</evidence>
<comment type="similarity">
    <text evidence="1">Belongs to the protein-tyrosine phosphatase family. Non-receptor class subfamily.</text>
</comment>
<dbReference type="Proteomes" id="UP000019804">
    <property type="component" value="Unassembled WGS sequence"/>
</dbReference>
<protein>
    <submittedName>
        <fullName evidence="3">Dual specificity protein phosphatase 3</fullName>
    </submittedName>
</protein>
<dbReference type="STRING" id="1388766.A0A017S5S4"/>
<dbReference type="GO" id="GO:0005654">
    <property type="term" value="C:nucleoplasm"/>
    <property type="evidence" value="ECO:0007669"/>
    <property type="project" value="TreeGrafter"/>
</dbReference>
<dbReference type="Pfam" id="PF00782">
    <property type="entry name" value="DSPc"/>
    <property type="match status" value="1"/>
</dbReference>
<dbReference type="GO" id="GO:0070372">
    <property type="term" value="P:regulation of ERK1 and ERK2 cascade"/>
    <property type="evidence" value="ECO:0007669"/>
    <property type="project" value="TreeGrafter"/>
</dbReference>
<feature type="domain" description="Tyrosine specific protein phosphatases" evidence="2">
    <location>
        <begin position="166"/>
        <end position="233"/>
    </location>
</feature>
<dbReference type="PANTHER" id="PTHR46588">
    <property type="entry name" value="SERINE/THREONINE/TYROSINE-INTERACTING PROTEIN"/>
    <property type="match status" value="1"/>
</dbReference>
<dbReference type="SUPFAM" id="SSF52799">
    <property type="entry name" value="(Phosphotyrosine protein) phosphatases II"/>
    <property type="match status" value="1"/>
</dbReference>
<dbReference type="InterPro" id="IPR020422">
    <property type="entry name" value="TYR_PHOSPHATASE_DUAL_dom"/>
</dbReference>
<dbReference type="InterPro" id="IPR029021">
    <property type="entry name" value="Prot-tyrosine_phosphatase-like"/>
</dbReference>
<dbReference type="CDD" id="cd14498">
    <property type="entry name" value="DSP"/>
    <property type="match status" value="1"/>
</dbReference>
<dbReference type="RefSeq" id="XP_040636076.1">
    <property type="nucleotide sequence ID" value="XM_040784827.1"/>
</dbReference>
<evidence type="ECO:0000256" key="1">
    <source>
        <dbReference type="ARBA" id="ARBA00009649"/>
    </source>
</evidence>
<dbReference type="HOGENOM" id="CLU_049471_0_0_1"/>
<dbReference type="InterPro" id="IPR000387">
    <property type="entry name" value="Tyr_Pase_dom"/>
</dbReference>
<organism evidence="3 4">
    <name type="scientific">Aspergillus ruber (strain CBS 135680)</name>
    <dbReference type="NCBI Taxonomy" id="1388766"/>
    <lineage>
        <taxon>Eukaryota</taxon>
        <taxon>Fungi</taxon>
        <taxon>Dikarya</taxon>
        <taxon>Ascomycota</taxon>
        <taxon>Pezizomycotina</taxon>
        <taxon>Eurotiomycetes</taxon>
        <taxon>Eurotiomycetidae</taxon>
        <taxon>Eurotiales</taxon>
        <taxon>Aspergillaceae</taxon>
        <taxon>Aspergillus</taxon>
        <taxon>Aspergillus subgen. Aspergillus</taxon>
    </lineage>
</organism>
<reference evidence="4" key="1">
    <citation type="journal article" date="2014" name="Nat. Commun.">
        <title>Genomic adaptations of the halophilic Dead Sea filamentous fungus Eurotium rubrum.</title>
        <authorList>
            <person name="Kis-Papo T."/>
            <person name="Weig A.R."/>
            <person name="Riley R."/>
            <person name="Persoh D."/>
            <person name="Salamov A."/>
            <person name="Sun H."/>
            <person name="Lipzen A."/>
            <person name="Wasser S.P."/>
            <person name="Rambold G."/>
            <person name="Grigoriev I.V."/>
            <person name="Nevo E."/>
        </authorList>
    </citation>
    <scope>NUCLEOTIDE SEQUENCE [LARGE SCALE GENOMIC DNA]</scope>
    <source>
        <strain evidence="4">CBS 135680</strain>
    </source>
</reference>
<dbReference type="SMART" id="SM00195">
    <property type="entry name" value="DSPc"/>
    <property type="match status" value="1"/>
</dbReference>
<dbReference type="InterPro" id="IPR052449">
    <property type="entry name" value="STYX-Interacting_Phosphatase"/>
</dbReference>
<dbReference type="PROSITE" id="PS50056">
    <property type="entry name" value="TYR_PHOSPHATASE_2"/>
    <property type="match status" value="1"/>
</dbReference>
<dbReference type="EMBL" id="KK088437">
    <property type="protein sequence ID" value="EYE92388.1"/>
    <property type="molecule type" value="Genomic_DNA"/>
</dbReference>
<accession>A0A017S5S4</accession>
<dbReference type="AlphaFoldDB" id="A0A017S5S4"/>
<proteinExistence type="inferred from homology"/>
<name>A0A017S5S4_ASPRC</name>
<sequence>MAPLSTTKEVPMSEKQTSQYVRSQEYTSGKIQPTLSASTLLCFGDGGPDTEQSIEITSHDFKEGDFVCPGFFEMVNPDCFVHRFLTQDWNYQMRRVAQPILPFLYLGPMACLRDREYLQREGFTLLLAIRNQRSAQARLVSGDKAASELGIEADSVDVSGNQELITAFPRAIRRINDHIASQGRGKFGSPIQRKVLVFCESGNERSAAVLITYMMVMFNLDAMAALKTLQNRRFCVSIEDDLSQLLMSFESILEAKRDVERVRRVSIAESDIAPPPVSAPKKRNFDSHVDEAMEDHVMDVDRNQEWDARKPMAPFQDRV</sequence>
<dbReference type="GO" id="GO:0140096">
    <property type="term" value="F:catalytic activity, acting on a protein"/>
    <property type="evidence" value="ECO:0007669"/>
    <property type="project" value="UniProtKB-ARBA"/>
</dbReference>
<dbReference type="GO" id="GO:1990444">
    <property type="term" value="F:F-box domain binding"/>
    <property type="evidence" value="ECO:0007669"/>
    <property type="project" value="TreeGrafter"/>
</dbReference>
<keyword evidence="4" id="KW-1185">Reference proteome</keyword>